<evidence type="ECO:0000313" key="3">
    <source>
        <dbReference type="Proteomes" id="UP000566819"/>
    </source>
</evidence>
<feature type="region of interest" description="Disordered" evidence="1">
    <location>
        <begin position="416"/>
        <end position="462"/>
    </location>
</feature>
<name>A0A8H4RUP0_9HELO</name>
<comment type="caution">
    <text evidence="2">The sequence shown here is derived from an EMBL/GenBank/DDBJ whole genome shotgun (WGS) entry which is preliminary data.</text>
</comment>
<reference evidence="2 3" key="1">
    <citation type="submission" date="2020-03" db="EMBL/GenBank/DDBJ databases">
        <title>Draft Genome Sequence of Cudoniella acicularis.</title>
        <authorList>
            <person name="Buettner E."/>
            <person name="Kellner H."/>
        </authorList>
    </citation>
    <scope>NUCLEOTIDE SEQUENCE [LARGE SCALE GENOMIC DNA]</scope>
    <source>
        <strain evidence="2 3">DSM 108380</strain>
    </source>
</reference>
<proteinExistence type="predicted"/>
<sequence>MGQPVQEAVAKHSSSNVREARSSDDRWHYICENCIDRMRTPTKEQRKKYNGLCCADGLELWEHAHMEINRPPPQIQRSTSPPTQWIHKCGSCIVNRRQPGPGNKGQFCCENGYREWQSSHLGLHPTIRADYVLPHSIHTGVDFNSEGITYPLQPRRAVQQTQPEQQRGQRVPNHNKPLPPPPAERIRRAPRTPRPRSSTERAKEGATAAQERYRQEKLYESFQPSLGYDLSPTQRRNSIERSRENGAAAAQRYGWQWQRYEQTTDLDAALINGLHGIPGEDPRMFSEASPEPQQQTFRTQAPALARTLARTPVRTPARAPIRAPTPAHGPSHNDFQVYQEPRIDWRRWEGMPQTNHGRYPGPNTPDEEPIPAEPLHLRQGEIERPTYWNRGMLPDENGVSPLTSPFDRSRIFSPVTEMSSEDDTESSSDSIVENVLSSLDGQINEAIDSWSPVSSTRHSRDR</sequence>
<gene>
    <name evidence="2" type="ORF">G7Y89_g2665</name>
</gene>
<dbReference type="Proteomes" id="UP000566819">
    <property type="component" value="Unassembled WGS sequence"/>
</dbReference>
<feature type="region of interest" description="Disordered" evidence="1">
    <location>
        <begin position="156"/>
        <end position="211"/>
    </location>
</feature>
<keyword evidence="3" id="KW-1185">Reference proteome</keyword>
<organism evidence="2 3">
    <name type="scientific">Cudoniella acicularis</name>
    <dbReference type="NCBI Taxonomy" id="354080"/>
    <lineage>
        <taxon>Eukaryota</taxon>
        <taxon>Fungi</taxon>
        <taxon>Dikarya</taxon>
        <taxon>Ascomycota</taxon>
        <taxon>Pezizomycotina</taxon>
        <taxon>Leotiomycetes</taxon>
        <taxon>Helotiales</taxon>
        <taxon>Tricladiaceae</taxon>
        <taxon>Cudoniella</taxon>
    </lineage>
</organism>
<accession>A0A8H4RUP0</accession>
<dbReference type="AlphaFoldDB" id="A0A8H4RUP0"/>
<protein>
    <submittedName>
        <fullName evidence="2">Uncharacterized protein</fullName>
    </submittedName>
</protein>
<dbReference type="EMBL" id="JAAMPI010000120">
    <property type="protein sequence ID" value="KAF4635436.1"/>
    <property type="molecule type" value="Genomic_DNA"/>
</dbReference>
<evidence type="ECO:0000256" key="1">
    <source>
        <dbReference type="SAM" id="MobiDB-lite"/>
    </source>
</evidence>
<feature type="region of interest" description="Disordered" evidence="1">
    <location>
        <begin position="1"/>
        <end position="20"/>
    </location>
</feature>
<feature type="region of interest" description="Disordered" evidence="1">
    <location>
        <begin position="224"/>
        <end position="245"/>
    </location>
</feature>
<feature type="compositionally biased region" description="Low complexity" evidence="1">
    <location>
        <begin position="159"/>
        <end position="169"/>
    </location>
</feature>
<evidence type="ECO:0000313" key="2">
    <source>
        <dbReference type="EMBL" id="KAF4635436.1"/>
    </source>
</evidence>